<dbReference type="Gene3D" id="3.20.20.370">
    <property type="entry name" value="Glycoside hydrolase/deacetylase"/>
    <property type="match status" value="1"/>
</dbReference>
<comment type="caution">
    <text evidence="1">The sequence shown here is derived from an EMBL/GenBank/DDBJ whole genome shotgun (WGS) entry which is preliminary data.</text>
</comment>
<dbReference type="Proteomes" id="UP000468591">
    <property type="component" value="Unassembled WGS sequence"/>
</dbReference>
<dbReference type="Gene3D" id="2.150.10.10">
    <property type="entry name" value="Serralysin-like metalloprotease, C-terminal"/>
    <property type="match status" value="1"/>
</dbReference>
<sequence length="1030" mass="109422">DARYAADGTIAEVAVPLALAGIVDSVRVLADINNSIFLPGDYANTDLIVSELPDAPDPVEFGGYSIDGALTEYASDTLLHTTPGGAAQLYGDVIAEGLVIGLVADVPIGTATTIWLDTDLDQSTGYQIWGFTGGAEYNIEIAADGSAGLYTGEAGQTFVSDLEIRYSDDGGVAEIAVARSLAEFGTEVRVLADINNNVFLPGDYVNDVLIAGAPAAPPSAPDLRVGIVYSETTAANYFDLTNYGQLVMSAQNQAMQAGMPFDLLGEANLTDAALLAQYDVLVFPAFSHVPAGQLDAILSALELAGQAGTGIVAAGNFMTNDEAGVPLPGNSYAQMQSLLGVTLDGFGTTEGIDIVANGGSNPILDEYSAGAAVDRYETLTSYLHFRDVTGTGDVLFEQVISDSGQVMSEEAVIATQVGGNRNVHFATDAVIGNSNILHEAIDWVAKDDAAISDIALQMSRSTSMFYSRNDMDLSQEYFDVALTNPSIYDTMNAILADWYERYDFVGSYYINIGANPPDQQTDWEISTPYYLELLAMGNEIGTHSYTHPDDTNLLQADTPELLALLELIDPRNPNSVDPWDLRKADQQLLAASYRFQFEISALEIEERLGITVTGAAVPGAPETLDTSLEIIRFFDYMSGGYSGEGAGYPGAFGYLTPDQTDAVYLAPNMSFDFSLIQFQSFTPEEALAIWAAEFADITTFADTPIIAFPWHDYGPTEWMFDNEKSRYTFEMFDKFLALAHASGTEFVTGEDLAERIATFEASELTLSRSGDVVTADVVSGDAAGHFALDVGEQISSVTDWYAWDGTKVFLARGGGQFEITVGAEAEDVTRLSALPDRAELVSLTGDGRDLTAQIEGGGDVSINFGADIGNDSVIIRGAASLIGLTDAGIELELASGLNTLEVNYVTGPTVGTAASEVLIGGANGDILIGEGGADVLFGGAGNDTFVVGLNSAGSVVMDFDAQAERIILDWAASSDQSPWADIDALLNDFVDHDRGTQLTVGDTFLVDLVGISRSQLNPDSFEFSDASFFL</sequence>
<protein>
    <recommendedName>
        <fullName evidence="3">Nodulation protein B</fullName>
    </recommendedName>
</protein>
<evidence type="ECO:0000313" key="2">
    <source>
        <dbReference type="Proteomes" id="UP000468591"/>
    </source>
</evidence>
<dbReference type="InterPro" id="IPR001343">
    <property type="entry name" value="Hemolysn_Ca-bd"/>
</dbReference>
<dbReference type="SUPFAM" id="SSF88713">
    <property type="entry name" value="Glycoside hydrolase/deacetylase"/>
    <property type="match status" value="1"/>
</dbReference>
<accession>A0A6P0CGC0</accession>
<dbReference type="GO" id="GO:0005975">
    <property type="term" value="P:carbohydrate metabolic process"/>
    <property type="evidence" value="ECO:0007669"/>
    <property type="project" value="InterPro"/>
</dbReference>
<dbReference type="PROSITE" id="PS00330">
    <property type="entry name" value="HEMOLYSIN_CALCIUM"/>
    <property type="match status" value="1"/>
</dbReference>
<dbReference type="Pfam" id="PF00353">
    <property type="entry name" value="HemolysinCabind"/>
    <property type="match status" value="1"/>
</dbReference>
<dbReference type="InterPro" id="IPR029062">
    <property type="entry name" value="Class_I_gatase-like"/>
</dbReference>
<dbReference type="EMBL" id="JAABNT010000030">
    <property type="protein sequence ID" value="NEK24967.1"/>
    <property type="molecule type" value="Genomic_DNA"/>
</dbReference>
<reference evidence="1 2" key="1">
    <citation type="submission" date="2020-01" db="EMBL/GenBank/DDBJ databases">
        <title>Sulfitobacter sediminilitoris sp. nov., isolated from a tidal flat.</title>
        <authorList>
            <person name="Park S."/>
            <person name="Yoon J.-H."/>
        </authorList>
    </citation>
    <scope>NUCLEOTIDE SEQUENCE [LARGE SCALE GENOMIC DNA]</scope>
    <source>
        <strain evidence="1 2">JBTF-M27</strain>
    </source>
</reference>
<gene>
    <name evidence="1" type="ORF">GV827_21595</name>
</gene>
<evidence type="ECO:0000313" key="1">
    <source>
        <dbReference type="EMBL" id="NEK24967.1"/>
    </source>
</evidence>
<dbReference type="InterPro" id="IPR018511">
    <property type="entry name" value="Hemolysin-typ_Ca-bd_CS"/>
</dbReference>
<proteinExistence type="predicted"/>
<organism evidence="1 2">
    <name type="scientific">Sulfitobacter sediminilitoris</name>
    <dbReference type="NCBI Taxonomy" id="2698830"/>
    <lineage>
        <taxon>Bacteria</taxon>
        <taxon>Pseudomonadati</taxon>
        <taxon>Pseudomonadota</taxon>
        <taxon>Alphaproteobacteria</taxon>
        <taxon>Rhodobacterales</taxon>
        <taxon>Roseobacteraceae</taxon>
        <taxon>Sulfitobacter</taxon>
    </lineage>
</organism>
<dbReference type="InterPro" id="IPR011330">
    <property type="entry name" value="Glyco_hydro/deAcase_b/a-brl"/>
</dbReference>
<dbReference type="RefSeq" id="WP_164356113.1">
    <property type="nucleotide sequence ID" value="NZ_JAABNT010000030.1"/>
</dbReference>
<dbReference type="InterPro" id="IPR011049">
    <property type="entry name" value="Serralysin-like_metalloprot_C"/>
</dbReference>
<dbReference type="SUPFAM" id="SSF51120">
    <property type="entry name" value="beta-Roll"/>
    <property type="match status" value="1"/>
</dbReference>
<evidence type="ECO:0008006" key="3">
    <source>
        <dbReference type="Google" id="ProtNLM"/>
    </source>
</evidence>
<feature type="non-terminal residue" evidence="1">
    <location>
        <position position="1"/>
    </location>
</feature>
<dbReference type="AlphaFoldDB" id="A0A6P0CGC0"/>
<name>A0A6P0CGC0_9RHOB</name>
<dbReference type="GO" id="GO:0005509">
    <property type="term" value="F:calcium ion binding"/>
    <property type="evidence" value="ECO:0007669"/>
    <property type="project" value="InterPro"/>
</dbReference>
<dbReference type="Gene3D" id="3.40.50.880">
    <property type="match status" value="1"/>
</dbReference>
<keyword evidence="2" id="KW-1185">Reference proteome</keyword>